<evidence type="ECO:0000256" key="6">
    <source>
        <dbReference type="ARBA" id="ARBA00022692"/>
    </source>
</evidence>
<evidence type="ECO:0000256" key="13">
    <source>
        <dbReference type="ARBA" id="ARBA00023209"/>
    </source>
</evidence>
<evidence type="ECO:0000256" key="1">
    <source>
        <dbReference type="ARBA" id="ARBA00004651"/>
    </source>
</evidence>
<dbReference type="RefSeq" id="WP_066753303.1">
    <property type="nucleotide sequence ID" value="NZ_JBHUMB010000005.1"/>
</dbReference>
<keyword evidence="9" id="KW-0067">ATP-binding</keyword>
<evidence type="ECO:0000256" key="14">
    <source>
        <dbReference type="ARBA" id="ARBA00023264"/>
    </source>
</evidence>
<evidence type="ECO:0000256" key="7">
    <source>
        <dbReference type="ARBA" id="ARBA00022741"/>
    </source>
</evidence>
<keyword evidence="3" id="KW-1003">Cell membrane</keyword>
<evidence type="ECO:0000313" key="16">
    <source>
        <dbReference type="EMBL" id="MFD2742018.1"/>
    </source>
</evidence>
<dbReference type="PANTHER" id="PTHR34299:SF1">
    <property type="entry name" value="DIACYLGLYCEROL KINASE"/>
    <property type="match status" value="1"/>
</dbReference>
<keyword evidence="5" id="KW-0808">Transferase</keyword>
<dbReference type="InterPro" id="IPR033717">
    <property type="entry name" value="UDPK"/>
</dbReference>
<keyword evidence="11" id="KW-0443">Lipid metabolism</keyword>
<gene>
    <name evidence="16" type="ORF">ACFSQ6_01270</name>
</gene>
<reference evidence="17" key="1">
    <citation type="journal article" date="2019" name="Int. J. Syst. Evol. Microbiol.">
        <title>The Global Catalogue of Microorganisms (GCM) 10K type strain sequencing project: providing services to taxonomists for standard genome sequencing and annotation.</title>
        <authorList>
            <consortium name="The Broad Institute Genomics Platform"/>
            <consortium name="The Broad Institute Genome Sequencing Center for Infectious Disease"/>
            <person name="Wu L."/>
            <person name="Ma J."/>
        </authorList>
    </citation>
    <scope>NUCLEOTIDE SEQUENCE [LARGE SCALE GENOMIC DNA]</scope>
    <source>
        <strain evidence="17">KCTC 42247</strain>
    </source>
</reference>
<keyword evidence="13" id="KW-0594">Phospholipid biosynthesis</keyword>
<dbReference type="GO" id="GO:0016301">
    <property type="term" value="F:kinase activity"/>
    <property type="evidence" value="ECO:0007669"/>
    <property type="project" value="UniProtKB-KW"/>
</dbReference>
<keyword evidence="17" id="KW-1185">Reference proteome</keyword>
<keyword evidence="6 15" id="KW-0812">Transmembrane</keyword>
<dbReference type="Proteomes" id="UP001597418">
    <property type="component" value="Unassembled WGS sequence"/>
</dbReference>
<name>A0ABW5U867_9SPHI</name>
<proteinExistence type="inferred from homology"/>
<keyword evidence="14" id="KW-1208">Phospholipid metabolism</keyword>
<evidence type="ECO:0000313" key="17">
    <source>
        <dbReference type="Proteomes" id="UP001597418"/>
    </source>
</evidence>
<accession>A0ABW5U867</accession>
<comment type="similarity">
    <text evidence="2">Belongs to the bacterial diacylglycerol kinase family.</text>
</comment>
<organism evidence="16 17">
    <name type="scientific">Sphingobacterium populi</name>
    <dbReference type="NCBI Taxonomy" id="1812824"/>
    <lineage>
        <taxon>Bacteria</taxon>
        <taxon>Pseudomonadati</taxon>
        <taxon>Bacteroidota</taxon>
        <taxon>Sphingobacteriia</taxon>
        <taxon>Sphingobacteriales</taxon>
        <taxon>Sphingobacteriaceae</taxon>
        <taxon>Sphingobacterium</taxon>
    </lineage>
</organism>
<dbReference type="EMBL" id="JBHUMB010000005">
    <property type="protein sequence ID" value="MFD2742018.1"/>
    <property type="molecule type" value="Genomic_DNA"/>
</dbReference>
<evidence type="ECO:0000256" key="5">
    <source>
        <dbReference type="ARBA" id="ARBA00022679"/>
    </source>
</evidence>
<dbReference type="CDD" id="cd14265">
    <property type="entry name" value="UDPK_IM_like"/>
    <property type="match status" value="1"/>
</dbReference>
<keyword evidence="7" id="KW-0547">Nucleotide-binding</keyword>
<evidence type="ECO:0000256" key="8">
    <source>
        <dbReference type="ARBA" id="ARBA00022777"/>
    </source>
</evidence>
<evidence type="ECO:0000256" key="11">
    <source>
        <dbReference type="ARBA" id="ARBA00023098"/>
    </source>
</evidence>
<evidence type="ECO:0000256" key="2">
    <source>
        <dbReference type="ARBA" id="ARBA00005967"/>
    </source>
</evidence>
<evidence type="ECO:0000256" key="12">
    <source>
        <dbReference type="ARBA" id="ARBA00023136"/>
    </source>
</evidence>
<comment type="subcellular location">
    <subcellularLocation>
        <location evidence="1">Cell membrane</location>
        <topology evidence="1">Multi-pass membrane protein</topology>
    </subcellularLocation>
</comment>
<sequence>MRRLIASIQYAVQGLRTVFTQEANFRIHLIIMLLVIALGLMLSLSAVEWTIITLSAGLVISMECINSALEYLADFVSSDIHPQIKKVKDAAAAAVLVTAISAAAVGLFIFIPKISNLL</sequence>
<dbReference type="PANTHER" id="PTHR34299">
    <property type="entry name" value="DIACYLGLYCEROL KINASE"/>
    <property type="match status" value="1"/>
</dbReference>
<keyword evidence="4" id="KW-0444">Lipid biosynthesis</keyword>
<feature type="transmembrane region" description="Helical" evidence="15">
    <location>
        <begin position="90"/>
        <end position="111"/>
    </location>
</feature>
<dbReference type="Gene3D" id="1.10.287.3610">
    <property type="match status" value="1"/>
</dbReference>
<dbReference type="InterPro" id="IPR000829">
    <property type="entry name" value="DAGK"/>
</dbReference>
<comment type="caution">
    <text evidence="16">The sequence shown here is derived from an EMBL/GenBank/DDBJ whole genome shotgun (WGS) entry which is preliminary data.</text>
</comment>
<dbReference type="InterPro" id="IPR036945">
    <property type="entry name" value="DAGK_sf"/>
</dbReference>
<protein>
    <submittedName>
        <fullName evidence="16">Diacylglycerol kinase</fullName>
    </submittedName>
</protein>
<evidence type="ECO:0000256" key="15">
    <source>
        <dbReference type="SAM" id="Phobius"/>
    </source>
</evidence>
<keyword evidence="10 15" id="KW-1133">Transmembrane helix</keyword>
<keyword evidence="12 15" id="KW-0472">Membrane</keyword>
<dbReference type="Pfam" id="PF01219">
    <property type="entry name" value="DAGK_prokar"/>
    <property type="match status" value="1"/>
</dbReference>
<keyword evidence="8 16" id="KW-0418">Kinase</keyword>
<evidence type="ECO:0000256" key="10">
    <source>
        <dbReference type="ARBA" id="ARBA00022989"/>
    </source>
</evidence>
<evidence type="ECO:0000256" key="9">
    <source>
        <dbReference type="ARBA" id="ARBA00022840"/>
    </source>
</evidence>
<evidence type="ECO:0000256" key="3">
    <source>
        <dbReference type="ARBA" id="ARBA00022475"/>
    </source>
</evidence>
<evidence type="ECO:0000256" key="4">
    <source>
        <dbReference type="ARBA" id="ARBA00022516"/>
    </source>
</evidence>
<feature type="transmembrane region" description="Helical" evidence="15">
    <location>
        <begin position="25"/>
        <end position="43"/>
    </location>
</feature>